<dbReference type="InterPro" id="IPR013467">
    <property type="entry name" value="HNH78-like"/>
</dbReference>
<dbReference type="EMBL" id="QRBA01000018">
    <property type="protein sequence ID" value="RDS88121.1"/>
    <property type="molecule type" value="Genomic_DNA"/>
</dbReference>
<name>A0A7Z6MSG1_PSEFL</name>
<evidence type="ECO:0000313" key="2">
    <source>
        <dbReference type="EMBL" id="RDS88121.1"/>
    </source>
</evidence>
<reference evidence="2 3" key="1">
    <citation type="submission" date="2018-07" db="EMBL/GenBank/DDBJ databases">
        <title>Draft Genome Sequence of Pseudomonas fluorescens AHK-1 associated with canker disease of kiwifruit.</title>
        <authorList>
            <person name="Wu Z."/>
        </authorList>
    </citation>
    <scope>NUCLEOTIDE SEQUENCE [LARGE SCALE GENOMIC DNA]</scope>
    <source>
        <strain evidence="2 3">AHK-1</strain>
    </source>
</reference>
<accession>A0A7Z6MSG1</accession>
<dbReference type="Proteomes" id="UP000255541">
    <property type="component" value="Unassembled WGS sequence"/>
</dbReference>
<comment type="caution">
    <text evidence="2">The sequence shown here is derived from an EMBL/GenBank/DDBJ whole genome shotgun (WGS) entry which is preliminary data.</text>
</comment>
<organism evidence="2 3">
    <name type="scientific">Pseudomonas fluorescens</name>
    <dbReference type="NCBI Taxonomy" id="294"/>
    <lineage>
        <taxon>Bacteria</taxon>
        <taxon>Pseudomonadati</taxon>
        <taxon>Pseudomonadota</taxon>
        <taxon>Gammaproteobacteria</taxon>
        <taxon>Pseudomonadales</taxon>
        <taxon>Pseudomonadaceae</taxon>
        <taxon>Pseudomonas</taxon>
    </lineage>
</organism>
<feature type="region of interest" description="Disordered" evidence="1">
    <location>
        <begin position="1"/>
        <end position="25"/>
    </location>
</feature>
<protein>
    <submittedName>
        <fullName evidence="2">TIGR02646 family protein</fullName>
    </submittedName>
</protein>
<sequence length="241" mass="27350">MRAVKKRGQGPYQLNKSHENPPETAKAADSRWSVFGYKQQVLGYLLEEQYGLCCYSEIRPDRLGLGLHIEHVENKGQNPQRTFDYNNLAASALDSDTDLHTFKGRASEVFGGHALGKSDAVDIQRFVSCHQPDCSRFFSYLSDGRIVPADGLSVQDEDRAFYTIDLLNLNSSFLQELRQQWWDELAALFDDHIEQDMSLHCLAGIDLVPLEKKLSPFFSVTRHFFGPIAEEVLREDASYQG</sequence>
<dbReference type="RefSeq" id="WP_115488452.1">
    <property type="nucleotide sequence ID" value="NZ_QRBA01000018.1"/>
</dbReference>
<dbReference type="AlphaFoldDB" id="A0A7Z6MSG1"/>
<dbReference type="NCBIfam" id="TIGR02646">
    <property type="entry name" value="retron system putative HNH endonuclease"/>
    <property type="match status" value="1"/>
</dbReference>
<evidence type="ECO:0000313" key="3">
    <source>
        <dbReference type="Proteomes" id="UP000255541"/>
    </source>
</evidence>
<evidence type="ECO:0000256" key="1">
    <source>
        <dbReference type="SAM" id="MobiDB-lite"/>
    </source>
</evidence>
<proteinExistence type="predicted"/>
<feature type="compositionally biased region" description="Basic and acidic residues" evidence="1">
    <location>
        <begin position="16"/>
        <end position="25"/>
    </location>
</feature>
<gene>
    <name evidence="2" type="ORF">DL347_26575</name>
</gene>